<dbReference type="PANTHER" id="PTHR34072:SF57">
    <property type="entry name" value="RNA-DIRECTED DNA POLYMERASE"/>
    <property type="match status" value="1"/>
</dbReference>
<dbReference type="Pfam" id="PF17917">
    <property type="entry name" value="RT_RNaseH"/>
    <property type="match status" value="1"/>
</dbReference>
<evidence type="ECO:0000256" key="6">
    <source>
        <dbReference type="ARBA" id="ARBA00022918"/>
    </source>
</evidence>
<evidence type="ECO:0000256" key="4">
    <source>
        <dbReference type="ARBA" id="ARBA00022759"/>
    </source>
</evidence>
<keyword evidence="5" id="KW-0378">Hydrolase</keyword>
<evidence type="ECO:0000256" key="3">
    <source>
        <dbReference type="ARBA" id="ARBA00022722"/>
    </source>
</evidence>
<evidence type="ECO:0000259" key="7">
    <source>
        <dbReference type="Pfam" id="PF17917"/>
    </source>
</evidence>
<dbReference type="PANTHER" id="PTHR34072">
    <property type="entry name" value="ENZYMATIC POLYPROTEIN-RELATED"/>
    <property type="match status" value="1"/>
</dbReference>
<evidence type="ECO:0000256" key="2">
    <source>
        <dbReference type="ARBA" id="ARBA00022695"/>
    </source>
</evidence>
<reference evidence="8" key="1">
    <citation type="submission" date="2020-06" db="EMBL/GenBank/DDBJ databases">
        <authorList>
            <person name="Li T."/>
            <person name="Hu X."/>
            <person name="Zhang T."/>
            <person name="Song X."/>
            <person name="Zhang H."/>
            <person name="Dai N."/>
            <person name="Sheng W."/>
            <person name="Hou X."/>
            <person name="Wei L."/>
        </authorList>
    </citation>
    <scope>NUCLEOTIDE SEQUENCE</scope>
    <source>
        <strain evidence="8">G02</strain>
        <tissue evidence="8">Leaf</tissue>
    </source>
</reference>
<dbReference type="InterPro" id="IPR041373">
    <property type="entry name" value="RT_RNaseH"/>
</dbReference>
<reference evidence="8" key="2">
    <citation type="journal article" date="2024" name="Plant">
        <title>Genomic evolution and insights into agronomic trait innovations of Sesamum species.</title>
        <authorList>
            <person name="Miao H."/>
            <person name="Wang L."/>
            <person name="Qu L."/>
            <person name="Liu H."/>
            <person name="Sun Y."/>
            <person name="Le M."/>
            <person name="Wang Q."/>
            <person name="Wei S."/>
            <person name="Zheng Y."/>
            <person name="Lin W."/>
            <person name="Duan Y."/>
            <person name="Cao H."/>
            <person name="Xiong S."/>
            <person name="Wang X."/>
            <person name="Wei L."/>
            <person name="Li C."/>
            <person name="Ma Q."/>
            <person name="Ju M."/>
            <person name="Zhao R."/>
            <person name="Li G."/>
            <person name="Mu C."/>
            <person name="Tian Q."/>
            <person name="Mei H."/>
            <person name="Zhang T."/>
            <person name="Gao T."/>
            <person name="Zhang H."/>
        </authorList>
    </citation>
    <scope>NUCLEOTIDE SEQUENCE</scope>
    <source>
        <strain evidence="8">G02</strain>
    </source>
</reference>
<dbReference type="SUPFAM" id="SSF56672">
    <property type="entry name" value="DNA/RNA polymerases"/>
    <property type="match status" value="1"/>
</dbReference>
<sequence length="180" mass="21287">MWDLLFEIICNASNDILRVVLGQRVEKKELLTVIFAIEKFQPYLLLSKVIVFTDHSALRYLMSDHDAKLRLLRSILLLQELDLKIKDHKRYKDTIADHLFGLDKDYVEDMLLQRMIKSQLDWLFAIRQSLSNNTRLMNMVRTHQVAMCFVVLTFDIERSFQCHNEMPTNRKVKPVELCCA</sequence>
<keyword evidence="2" id="KW-0548">Nucleotidyltransferase</keyword>
<organism evidence="8">
    <name type="scientific">Sesamum radiatum</name>
    <name type="common">Black benniseed</name>
    <dbReference type="NCBI Taxonomy" id="300843"/>
    <lineage>
        <taxon>Eukaryota</taxon>
        <taxon>Viridiplantae</taxon>
        <taxon>Streptophyta</taxon>
        <taxon>Embryophyta</taxon>
        <taxon>Tracheophyta</taxon>
        <taxon>Spermatophyta</taxon>
        <taxon>Magnoliopsida</taxon>
        <taxon>eudicotyledons</taxon>
        <taxon>Gunneridae</taxon>
        <taxon>Pentapetalae</taxon>
        <taxon>asterids</taxon>
        <taxon>lamiids</taxon>
        <taxon>Lamiales</taxon>
        <taxon>Pedaliaceae</taxon>
        <taxon>Sesamum</taxon>
    </lineage>
</organism>
<accession>A0AAW2WCC1</accession>
<gene>
    <name evidence="8" type="ORF">Sradi_0477500</name>
</gene>
<dbReference type="GO" id="GO:0003964">
    <property type="term" value="F:RNA-directed DNA polymerase activity"/>
    <property type="evidence" value="ECO:0007669"/>
    <property type="project" value="UniProtKB-KW"/>
</dbReference>
<keyword evidence="4" id="KW-0255">Endonuclease</keyword>
<comment type="caution">
    <text evidence="8">The sequence shown here is derived from an EMBL/GenBank/DDBJ whole genome shotgun (WGS) entry which is preliminary data.</text>
</comment>
<name>A0AAW2WCC1_SESRA</name>
<feature type="domain" description="Reverse transcriptase RNase H-like" evidence="7">
    <location>
        <begin position="26"/>
        <end position="80"/>
    </location>
</feature>
<protein>
    <recommendedName>
        <fullName evidence="7">Reverse transcriptase RNase H-like domain-containing protein</fullName>
    </recommendedName>
</protein>
<dbReference type="AlphaFoldDB" id="A0AAW2WCC1"/>
<evidence type="ECO:0000256" key="1">
    <source>
        <dbReference type="ARBA" id="ARBA00022679"/>
    </source>
</evidence>
<dbReference type="InterPro" id="IPR043502">
    <property type="entry name" value="DNA/RNA_pol_sf"/>
</dbReference>
<keyword evidence="1" id="KW-0808">Transferase</keyword>
<dbReference type="GO" id="GO:0016787">
    <property type="term" value="F:hydrolase activity"/>
    <property type="evidence" value="ECO:0007669"/>
    <property type="project" value="UniProtKB-KW"/>
</dbReference>
<dbReference type="EMBL" id="JACGWJ010000002">
    <property type="protein sequence ID" value="KAL0437696.1"/>
    <property type="molecule type" value="Genomic_DNA"/>
</dbReference>
<proteinExistence type="predicted"/>
<evidence type="ECO:0000313" key="8">
    <source>
        <dbReference type="EMBL" id="KAL0437696.1"/>
    </source>
</evidence>
<evidence type="ECO:0000256" key="5">
    <source>
        <dbReference type="ARBA" id="ARBA00022801"/>
    </source>
</evidence>
<keyword evidence="3" id="KW-0540">Nuclease</keyword>
<keyword evidence="6" id="KW-0695">RNA-directed DNA polymerase</keyword>
<dbReference type="GO" id="GO:0004519">
    <property type="term" value="F:endonuclease activity"/>
    <property type="evidence" value="ECO:0007669"/>
    <property type="project" value="UniProtKB-KW"/>
</dbReference>